<name>A0A557PHF9_9VIBR</name>
<dbReference type="CDD" id="cd02575">
    <property type="entry name" value="PseudoU_synth_EcTruD"/>
    <property type="match status" value="1"/>
</dbReference>
<dbReference type="GO" id="GO:0005829">
    <property type="term" value="C:cytosol"/>
    <property type="evidence" value="ECO:0007669"/>
    <property type="project" value="TreeGrafter"/>
</dbReference>
<sequence>MTDILAPFAYLLGKPVAQAKLKSQAEDFQVIEDLGFEFSGDGEHLMVRIRKQGENTTFVANEIARLCGVPSKNVGWAGLKDRHAVTEQWLSVHLPKPDMSFDAKALEQQYPSIQVLETARHNKKLRPGDLVGNQFVIRLVDVTDIDDVIDRLEKIKQSGVPNYYGSQRFGRDGNNLAEARRWGRDNVRTRNQNKRSMYLSTARSWIFNHILSHRIENGLFNQLIEGDLVQNTQGEILSVEEETLESLQSQLEQGSVFLTSALAGDNVLPTQGLAQKLENQFLDAEEDLMKLIRGNRMRHDRRVVGLKANNMSWQVDSSDVVVSFSLPAGCFATSILREVADAVEVERVYES</sequence>
<evidence type="ECO:0000256" key="1">
    <source>
        <dbReference type="ARBA" id="ARBA00007953"/>
    </source>
</evidence>
<dbReference type="PROSITE" id="PS50984">
    <property type="entry name" value="TRUD"/>
    <property type="match status" value="1"/>
</dbReference>
<evidence type="ECO:0000259" key="5">
    <source>
        <dbReference type="PROSITE" id="PS50984"/>
    </source>
</evidence>
<dbReference type="PROSITE" id="PS01268">
    <property type="entry name" value="UPF0024"/>
    <property type="match status" value="1"/>
</dbReference>
<keyword evidence="2 4" id="KW-0819">tRNA processing</keyword>
<dbReference type="InterPro" id="IPR020119">
    <property type="entry name" value="PsdUridine_synth_TruD_CS"/>
</dbReference>
<dbReference type="SUPFAM" id="SSF55120">
    <property type="entry name" value="Pseudouridine synthase"/>
    <property type="match status" value="1"/>
</dbReference>
<dbReference type="InterPro" id="IPR020103">
    <property type="entry name" value="PsdUridine_synth_cat_dom_sf"/>
</dbReference>
<dbReference type="GO" id="GO:0160150">
    <property type="term" value="F:tRNA pseudouridine(13) synthase activity"/>
    <property type="evidence" value="ECO:0007669"/>
    <property type="project" value="UniProtKB-EC"/>
</dbReference>
<comment type="catalytic activity">
    <reaction evidence="4">
        <text>uridine(13) in tRNA = pseudouridine(13) in tRNA</text>
        <dbReference type="Rhea" id="RHEA:42540"/>
        <dbReference type="Rhea" id="RHEA-COMP:10105"/>
        <dbReference type="Rhea" id="RHEA-COMP:10106"/>
        <dbReference type="ChEBI" id="CHEBI:65314"/>
        <dbReference type="ChEBI" id="CHEBI:65315"/>
        <dbReference type="EC" id="5.4.99.27"/>
    </reaction>
</comment>
<feature type="active site" description="Nucleophile" evidence="4">
    <location>
        <position position="81"/>
    </location>
</feature>
<dbReference type="PANTHER" id="PTHR47811">
    <property type="entry name" value="TRNA PSEUDOURIDINE SYNTHASE D"/>
    <property type="match status" value="1"/>
</dbReference>
<dbReference type="Gene3D" id="3.30.2350.20">
    <property type="entry name" value="TruD, catalytic domain"/>
    <property type="match status" value="1"/>
</dbReference>
<proteinExistence type="inferred from homology"/>
<dbReference type="RefSeq" id="WP_144229827.1">
    <property type="nucleotide sequence ID" value="NZ_CANNCB010000009.1"/>
</dbReference>
<organism evidence="6 7">
    <name type="scientific">Vibrio algivorus</name>
    <dbReference type="NCBI Taxonomy" id="1667024"/>
    <lineage>
        <taxon>Bacteria</taxon>
        <taxon>Pseudomonadati</taxon>
        <taxon>Pseudomonadota</taxon>
        <taxon>Gammaproteobacteria</taxon>
        <taxon>Vibrionales</taxon>
        <taxon>Vibrionaceae</taxon>
        <taxon>Vibrio</taxon>
    </lineage>
</organism>
<comment type="similarity">
    <text evidence="1 4">Belongs to the pseudouridine synthase TruD family.</text>
</comment>
<dbReference type="GO" id="GO:0031119">
    <property type="term" value="P:tRNA pseudouridine synthesis"/>
    <property type="evidence" value="ECO:0007669"/>
    <property type="project" value="UniProtKB-UniRule"/>
</dbReference>
<dbReference type="Proteomes" id="UP000319828">
    <property type="component" value="Unassembled WGS sequence"/>
</dbReference>
<comment type="caution">
    <text evidence="6">The sequence shown here is derived from an EMBL/GenBank/DDBJ whole genome shotgun (WGS) entry which is preliminary data.</text>
</comment>
<dbReference type="InterPro" id="IPR042214">
    <property type="entry name" value="TruD_catalytic"/>
</dbReference>
<dbReference type="HAMAP" id="MF_01082">
    <property type="entry name" value="TruD"/>
    <property type="match status" value="1"/>
</dbReference>
<dbReference type="InterPro" id="IPR050170">
    <property type="entry name" value="TruD_pseudoU_synthase"/>
</dbReference>
<dbReference type="OrthoDB" id="1550679at2"/>
<dbReference type="InterPro" id="IPR011760">
    <property type="entry name" value="PsdUridine_synth_TruD_insert"/>
</dbReference>
<gene>
    <name evidence="4 6" type="primary">truD</name>
    <name evidence="6" type="ORF">FOF44_01125</name>
</gene>
<protein>
    <recommendedName>
        <fullName evidence="4">tRNA pseudouridine synthase D</fullName>
        <ecNumber evidence="4">5.4.99.27</ecNumber>
    </recommendedName>
    <alternativeName>
        <fullName evidence="4">tRNA pseudouridine(13) synthase</fullName>
    </alternativeName>
    <alternativeName>
        <fullName evidence="4">tRNA pseudouridylate synthase D</fullName>
    </alternativeName>
    <alternativeName>
        <fullName evidence="4">tRNA-uridine isomerase D</fullName>
    </alternativeName>
</protein>
<dbReference type="InterPro" id="IPR001656">
    <property type="entry name" value="PsdUridine_synth_TruD"/>
</dbReference>
<evidence type="ECO:0000313" key="7">
    <source>
        <dbReference type="Proteomes" id="UP000319828"/>
    </source>
</evidence>
<evidence type="ECO:0000256" key="4">
    <source>
        <dbReference type="HAMAP-Rule" id="MF_01082"/>
    </source>
</evidence>
<dbReference type="Pfam" id="PF01142">
    <property type="entry name" value="TruD"/>
    <property type="match status" value="2"/>
</dbReference>
<dbReference type="NCBIfam" id="NF002155">
    <property type="entry name" value="PRK00984.1-4"/>
    <property type="match status" value="1"/>
</dbReference>
<dbReference type="GO" id="GO:0003723">
    <property type="term" value="F:RNA binding"/>
    <property type="evidence" value="ECO:0007669"/>
    <property type="project" value="InterPro"/>
</dbReference>
<feature type="domain" description="TRUD" evidence="5">
    <location>
        <begin position="159"/>
        <end position="306"/>
    </location>
</feature>
<dbReference type="EC" id="5.4.99.27" evidence="4"/>
<dbReference type="EMBL" id="VMKJ01000001">
    <property type="protein sequence ID" value="TVO40085.1"/>
    <property type="molecule type" value="Genomic_DNA"/>
</dbReference>
<comment type="function">
    <text evidence="4">Responsible for synthesis of pseudouridine from uracil-13 in transfer RNAs.</text>
</comment>
<evidence type="ECO:0000256" key="3">
    <source>
        <dbReference type="ARBA" id="ARBA00023235"/>
    </source>
</evidence>
<dbReference type="PANTHER" id="PTHR47811:SF1">
    <property type="entry name" value="TRNA PSEUDOURIDINE SYNTHASE D"/>
    <property type="match status" value="1"/>
</dbReference>
<dbReference type="AlphaFoldDB" id="A0A557PHF9"/>
<accession>A0A557PHF9</accession>
<reference evidence="6 7" key="1">
    <citation type="submission" date="2019-07" db="EMBL/GenBank/DDBJ databases">
        <title>The draft genome sequence of Vibrio algivorus M1486.</title>
        <authorList>
            <person name="Meng X."/>
        </authorList>
    </citation>
    <scope>NUCLEOTIDE SEQUENCE [LARGE SCALE GENOMIC DNA]</scope>
    <source>
        <strain evidence="6 7">M1486</strain>
    </source>
</reference>
<keyword evidence="3 4" id="KW-0413">Isomerase</keyword>
<evidence type="ECO:0000313" key="6">
    <source>
        <dbReference type="EMBL" id="TVO40085.1"/>
    </source>
</evidence>
<dbReference type="NCBIfam" id="TIGR00094">
    <property type="entry name" value="tRNA_TruD_broad"/>
    <property type="match status" value="1"/>
</dbReference>
<dbReference type="Gene3D" id="3.30.2340.10">
    <property type="entry name" value="TruD, insertion domain"/>
    <property type="match status" value="1"/>
</dbReference>
<evidence type="ECO:0000256" key="2">
    <source>
        <dbReference type="ARBA" id="ARBA00022694"/>
    </source>
</evidence>
<dbReference type="InterPro" id="IPR043165">
    <property type="entry name" value="TruD_insert_sf"/>
</dbReference>